<dbReference type="GO" id="GO:0005525">
    <property type="term" value="F:GTP binding"/>
    <property type="evidence" value="ECO:0007669"/>
    <property type="project" value="UniProtKB-KW"/>
</dbReference>
<dbReference type="SUPFAM" id="SSF50465">
    <property type="entry name" value="EF-Tu/eEF-1alpha/eIF2-gamma C-terminal domain"/>
    <property type="match status" value="1"/>
</dbReference>
<dbReference type="Pfam" id="PF13532">
    <property type="entry name" value="2OG-FeII_Oxy_2"/>
    <property type="match status" value="1"/>
</dbReference>
<protein>
    <recommendedName>
        <fullName evidence="13">Elongation factor Tu</fullName>
    </recommendedName>
</protein>
<evidence type="ECO:0000256" key="2">
    <source>
        <dbReference type="ARBA" id="ARBA00004123"/>
    </source>
</evidence>
<dbReference type="InterPro" id="IPR005225">
    <property type="entry name" value="Small_GTP-bd"/>
</dbReference>
<evidence type="ECO:0000256" key="14">
    <source>
        <dbReference type="SAM" id="MobiDB-lite"/>
    </source>
</evidence>
<dbReference type="Pfam" id="PF17745">
    <property type="entry name" value="Ydr279_N"/>
    <property type="match status" value="1"/>
</dbReference>
<dbReference type="GO" id="GO:0003746">
    <property type="term" value="F:translation elongation factor activity"/>
    <property type="evidence" value="ECO:0007669"/>
    <property type="project" value="UniProtKB-KW"/>
</dbReference>
<dbReference type="InterPro" id="IPR009000">
    <property type="entry name" value="Transl_B-barrel_sf"/>
</dbReference>
<dbReference type="InterPro" id="IPR027417">
    <property type="entry name" value="P-loop_NTPase"/>
</dbReference>
<keyword evidence="10" id="KW-0342">GTP-binding</keyword>
<dbReference type="FunFam" id="2.20.25.530:FF:000002">
    <property type="entry name" value="Ribonuclease H2 subunit B"/>
    <property type="match status" value="1"/>
</dbReference>
<dbReference type="InterPro" id="IPR033720">
    <property type="entry name" value="EFTU_2"/>
</dbReference>
<comment type="function">
    <text evidence="12">Non catalytic subunit of RNase H2, an endonuclease that specifically degrades the RNA of RNA:DNA hybrids. Participates in DNA replication, possibly by mediating the removal of lagging-strand Okazaki fragment RNA primers during DNA replication. Mediates the excision of single ribonucleotides from DNA:RNA duplexes.</text>
</comment>
<dbReference type="Gene3D" id="1.10.20.120">
    <property type="match status" value="1"/>
</dbReference>
<dbReference type="InterPro" id="IPR000795">
    <property type="entry name" value="T_Tr_GTP-bd_dom"/>
</dbReference>
<reference evidence="17" key="1">
    <citation type="submission" date="2018-11" db="EMBL/GenBank/DDBJ databases">
        <authorList>
            <consortium name="Genoscope - CEA"/>
            <person name="William W."/>
        </authorList>
    </citation>
    <scope>NUCLEOTIDE SEQUENCE</scope>
</reference>
<sequence length="1015" mass="112688">MYTSSTVGFGLTKSLKMSSTVWWEGVEKTRVLIAPDSACGGNKPGELLTLRHPKSENGTCYLFNNDMIQEIQWFKQSYGSWFLGDYISQDGSLYMATPVDPVFILLPAFDQARMKKGDDPGKFRQLDEVLFVEGYPEYQHLSSLAEKCMEIVCQTQEVGSMKFYRLDNSKVLAWLTCKVRSLKKALPALDKNYAAQDEKQTLVDAVSIVGEYLKTEPWLKLLYDHLGLEFVDPTTKESNTETFPNANENKIDYSNSLQERANKKTGKPGKQTKQAKVETGSKNIRDMFSRASMELESFRVGLTPTVFYIPGFVTDQEQTQLLDHIYGGSGSKWKTLKNRRLQNWGGMVHEKGLVPQELPSWLTKITEKIHESTGLFPSAINHVLINEYHPDQGIMPHQDGPAYFPVVAILSLGSPVVMDFSPHLRLRSSDDDDISRDQSGKSGVPERDDKHSFSVLMMPRSLVIFKDDAYSDYLHGISDSPTQCYKQVHNTKLLLICKKVINEAEALSYSENSSGEDGDNKILHRDQTRVSLTCRLVPKILDSPPPMAISSPAYSRLICSYSSPSPSLSPAISTSVKLNLSSSFLPSYSLSTPSASHSPRRSFTVRAARGKFERKKPHVNIGTIGHVDHGKTTLTAALTMALASMGNSVAKKYDEIDAAPEERARGITINTATVEYETENRHYAHVDCPGHADYVKNMITGAAQMDGAILVVSGADGPMPQTKEHILLAKQVGVPDMVVFLNKEDQVDDAELLELVELEVRELLSSYEFNGDDIPIISGSALLAVETLTENPNVKRGDNKWVDKIYELMDAVDSYIPIPQRQTELPFLLAVEDVFSITGRGTVATGRVERGTVKVGETVDLVGLRETRNYTVTGVEMFQKILDEALAGDNVGLLLRGIQKADIQRGMVLAKPGSITPHTKFEAIVYVLKKEEGGRHSPFFAGYRPQFYMRTTDVTGKVTKIMNDKDEESKMVMPGDRVKIVVELIVPVACEQGMRFAIREGGKTVGAGVIQSIIE</sequence>
<dbReference type="AlphaFoldDB" id="A0A3P6FMV9"/>
<comment type="similarity">
    <text evidence="4">Belongs to the TRAFAC class translation factor GTPase superfamily. Classic translation factor GTPase family. EF-Tu/EF-1A subfamily.</text>
</comment>
<name>A0A3P6FMV9_BRAOL</name>
<keyword evidence="6" id="KW-0934">Plastid</keyword>
<dbReference type="GO" id="GO:0009507">
    <property type="term" value="C:chloroplast"/>
    <property type="evidence" value="ECO:0007669"/>
    <property type="project" value="UniProtKB-ARBA"/>
</dbReference>
<feature type="domain" description="Fe2OG dioxygenase" evidence="15">
    <location>
        <begin position="379"/>
        <end position="538"/>
    </location>
</feature>
<keyword evidence="9" id="KW-0648">Protein biosynthesis</keyword>
<dbReference type="CDD" id="cd09270">
    <property type="entry name" value="RNase_H2-B"/>
    <property type="match status" value="1"/>
</dbReference>
<dbReference type="InterPro" id="IPR037151">
    <property type="entry name" value="AlkB-like_sf"/>
</dbReference>
<dbReference type="Gene3D" id="2.60.120.590">
    <property type="entry name" value="Alpha-ketoglutarate-dependent dioxygenase AlkB-like"/>
    <property type="match status" value="1"/>
</dbReference>
<dbReference type="EMBL" id="LR031878">
    <property type="protein sequence ID" value="VDD49004.1"/>
    <property type="molecule type" value="Genomic_DNA"/>
</dbReference>
<dbReference type="InterPro" id="IPR040456">
    <property type="entry name" value="RNase_H2_suB"/>
</dbReference>
<evidence type="ECO:0000256" key="9">
    <source>
        <dbReference type="ARBA" id="ARBA00022917"/>
    </source>
</evidence>
<dbReference type="SUPFAM" id="SSF52540">
    <property type="entry name" value="P-loop containing nucleoside triphosphate hydrolases"/>
    <property type="match status" value="1"/>
</dbReference>
<dbReference type="Gene3D" id="3.40.50.300">
    <property type="entry name" value="P-loop containing nucleotide triphosphate hydrolases"/>
    <property type="match status" value="1"/>
</dbReference>
<dbReference type="PROSITE" id="PS51722">
    <property type="entry name" value="G_TR_2"/>
    <property type="match status" value="1"/>
</dbReference>
<comment type="subcellular location">
    <subcellularLocation>
        <location evidence="2">Nucleus</location>
    </subcellularLocation>
    <subcellularLocation>
        <location evidence="3">Plastid</location>
    </subcellularLocation>
</comment>
<dbReference type="FunFam" id="2.40.30.10:FF:000001">
    <property type="entry name" value="Elongation factor Tu"/>
    <property type="match status" value="1"/>
</dbReference>
<dbReference type="InterPro" id="IPR019024">
    <property type="entry name" value="RNase_H2_suB_wHTH"/>
</dbReference>
<dbReference type="Pfam" id="PF00009">
    <property type="entry name" value="GTP_EFTU"/>
    <property type="match status" value="1"/>
</dbReference>
<dbReference type="FunFam" id="3.40.50.300:FF:000003">
    <property type="entry name" value="Elongation factor Tu"/>
    <property type="match status" value="1"/>
</dbReference>
<gene>
    <name evidence="17" type="ORF">BOLC1T01393H</name>
</gene>
<dbReference type="Pfam" id="PF03144">
    <property type="entry name" value="GTP_EFTU_D2"/>
    <property type="match status" value="1"/>
</dbReference>
<evidence type="ECO:0000256" key="12">
    <source>
        <dbReference type="ARBA" id="ARBA00024778"/>
    </source>
</evidence>
<keyword evidence="11" id="KW-0539">Nucleus</keyword>
<dbReference type="PRINTS" id="PR00315">
    <property type="entry name" value="ELONGATNFCT"/>
</dbReference>
<organism evidence="17">
    <name type="scientific">Brassica oleracea</name>
    <name type="common">Wild cabbage</name>
    <dbReference type="NCBI Taxonomy" id="3712"/>
    <lineage>
        <taxon>Eukaryota</taxon>
        <taxon>Viridiplantae</taxon>
        <taxon>Streptophyta</taxon>
        <taxon>Embryophyta</taxon>
        <taxon>Tracheophyta</taxon>
        <taxon>Spermatophyta</taxon>
        <taxon>Magnoliopsida</taxon>
        <taxon>eudicotyledons</taxon>
        <taxon>Gunneridae</taxon>
        <taxon>Pentapetalae</taxon>
        <taxon>rosids</taxon>
        <taxon>malvids</taxon>
        <taxon>Brassicales</taxon>
        <taxon>Brassicaceae</taxon>
        <taxon>Brassiceae</taxon>
        <taxon>Brassica</taxon>
    </lineage>
</organism>
<dbReference type="InterPro" id="IPR005123">
    <property type="entry name" value="Oxoglu/Fe-dep_dioxygenase_dom"/>
</dbReference>
<evidence type="ECO:0000256" key="8">
    <source>
        <dbReference type="ARBA" id="ARBA00022768"/>
    </source>
</evidence>
<evidence type="ECO:0000256" key="1">
    <source>
        <dbReference type="ARBA" id="ARBA00003982"/>
    </source>
</evidence>
<dbReference type="NCBIfam" id="NF009372">
    <property type="entry name" value="PRK12735.1"/>
    <property type="match status" value="1"/>
</dbReference>
<dbReference type="CDD" id="cd03707">
    <property type="entry name" value="EFTU_III"/>
    <property type="match status" value="1"/>
</dbReference>
<evidence type="ECO:0000256" key="11">
    <source>
        <dbReference type="ARBA" id="ARBA00023242"/>
    </source>
</evidence>
<evidence type="ECO:0000259" key="15">
    <source>
        <dbReference type="PROSITE" id="PS51471"/>
    </source>
</evidence>
<dbReference type="InterPro" id="IPR050055">
    <property type="entry name" value="EF-Tu_GTPase"/>
</dbReference>
<dbReference type="PROSITE" id="PS00301">
    <property type="entry name" value="G_TR_1"/>
    <property type="match status" value="1"/>
</dbReference>
<dbReference type="GO" id="GO:0005634">
    <property type="term" value="C:nucleus"/>
    <property type="evidence" value="ECO:0007669"/>
    <property type="project" value="UniProtKB-SubCell"/>
</dbReference>
<dbReference type="Gene3D" id="2.20.25.530">
    <property type="match status" value="1"/>
</dbReference>
<dbReference type="CDD" id="cd01884">
    <property type="entry name" value="EF_Tu"/>
    <property type="match status" value="1"/>
</dbReference>
<accession>A0A3P6FMV9</accession>
<evidence type="ECO:0000256" key="4">
    <source>
        <dbReference type="ARBA" id="ARBA00007249"/>
    </source>
</evidence>
<dbReference type="HAMAP" id="MF_00118_B">
    <property type="entry name" value="EF_Tu_B"/>
    <property type="match status" value="1"/>
</dbReference>
<dbReference type="SUPFAM" id="SSF50447">
    <property type="entry name" value="Translation proteins"/>
    <property type="match status" value="1"/>
</dbReference>
<dbReference type="NCBIfam" id="TIGR00231">
    <property type="entry name" value="small_GTP"/>
    <property type="match status" value="1"/>
</dbReference>
<dbReference type="InterPro" id="IPR041195">
    <property type="entry name" value="Rnh202_N"/>
</dbReference>
<evidence type="ECO:0000256" key="10">
    <source>
        <dbReference type="ARBA" id="ARBA00023134"/>
    </source>
</evidence>
<dbReference type="PROSITE" id="PS51471">
    <property type="entry name" value="FE2OG_OXY"/>
    <property type="match status" value="1"/>
</dbReference>
<dbReference type="FunFam" id="2.40.30.10:FF:000046">
    <property type="entry name" value="Elongation factor Tu"/>
    <property type="match status" value="1"/>
</dbReference>
<dbReference type="GO" id="GO:0070125">
    <property type="term" value="P:mitochondrial translational elongation"/>
    <property type="evidence" value="ECO:0007669"/>
    <property type="project" value="TreeGrafter"/>
</dbReference>
<dbReference type="InterPro" id="IPR031157">
    <property type="entry name" value="G_TR_CS"/>
</dbReference>
<dbReference type="InterPro" id="IPR004161">
    <property type="entry name" value="EFTu-like_2"/>
</dbReference>
<keyword evidence="8" id="KW-0251">Elongation factor</keyword>
<dbReference type="PANTHER" id="PTHR43721:SF5">
    <property type="entry name" value="ELONGATION FACTOR TU, CHLOROPLASTIC"/>
    <property type="match status" value="1"/>
</dbReference>
<feature type="region of interest" description="Disordered" evidence="14">
    <location>
        <begin position="428"/>
        <end position="450"/>
    </location>
</feature>
<evidence type="ECO:0000313" key="17">
    <source>
        <dbReference type="EMBL" id="VDD49004.1"/>
    </source>
</evidence>
<evidence type="ECO:0000256" key="5">
    <source>
        <dbReference type="ARBA" id="ARBA00007879"/>
    </source>
</evidence>
<dbReference type="InterPro" id="IPR004160">
    <property type="entry name" value="Transl_elong_EFTu/EF1A_C"/>
</dbReference>
<dbReference type="CDD" id="cd03697">
    <property type="entry name" value="EFTU_II"/>
    <property type="match status" value="1"/>
</dbReference>
<evidence type="ECO:0000256" key="7">
    <source>
        <dbReference type="ARBA" id="ARBA00022741"/>
    </source>
</evidence>
<dbReference type="SUPFAM" id="SSF51197">
    <property type="entry name" value="Clavaminate synthase-like"/>
    <property type="match status" value="1"/>
</dbReference>
<dbReference type="Pfam" id="PF03143">
    <property type="entry name" value="GTP_EFTU_D3"/>
    <property type="match status" value="1"/>
</dbReference>
<comment type="function">
    <text evidence="1">This protein promotes the GTP-dependent binding of aminoacyl-tRNA to the A-site of ribosomes during protein biosynthesis.</text>
</comment>
<dbReference type="InterPro" id="IPR027450">
    <property type="entry name" value="AlkB-like"/>
</dbReference>
<feature type="compositionally biased region" description="Basic and acidic residues" evidence="14">
    <location>
        <begin position="435"/>
        <end position="450"/>
    </location>
</feature>
<dbReference type="Gene3D" id="2.40.30.10">
    <property type="entry name" value="Translation factors"/>
    <property type="match status" value="2"/>
</dbReference>
<dbReference type="InterPro" id="IPR004541">
    <property type="entry name" value="Transl_elong_EFTu/EF1A_bac/org"/>
</dbReference>
<dbReference type="PANTHER" id="PTHR43721">
    <property type="entry name" value="ELONGATION FACTOR TU-RELATED"/>
    <property type="match status" value="1"/>
</dbReference>
<evidence type="ECO:0000256" key="3">
    <source>
        <dbReference type="ARBA" id="ARBA00004474"/>
    </source>
</evidence>
<dbReference type="InterPro" id="IPR041709">
    <property type="entry name" value="EF-Tu_GTP-bd"/>
</dbReference>
<evidence type="ECO:0000259" key="16">
    <source>
        <dbReference type="PROSITE" id="PS51722"/>
    </source>
</evidence>
<evidence type="ECO:0000256" key="6">
    <source>
        <dbReference type="ARBA" id="ARBA00022640"/>
    </source>
</evidence>
<evidence type="ECO:0000256" key="13">
    <source>
        <dbReference type="RuleBase" id="RU004061"/>
    </source>
</evidence>
<dbReference type="InterPro" id="IPR009001">
    <property type="entry name" value="Transl_elong_EF1A/Init_IF2_C"/>
</dbReference>
<dbReference type="NCBIfam" id="NF000766">
    <property type="entry name" value="PRK00049.1"/>
    <property type="match status" value="1"/>
</dbReference>
<keyword evidence="7" id="KW-0547">Nucleotide-binding</keyword>
<dbReference type="GO" id="GO:0005739">
    <property type="term" value="C:mitochondrion"/>
    <property type="evidence" value="ECO:0007669"/>
    <property type="project" value="TreeGrafter"/>
</dbReference>
<dbReference type="GO" id="GO:0032299">
    <property type="term" value="C:ribonuclease H2 complex"/>
    <property type="evidence" value="ECO:0007669"/>
    <property type="project" value="InterPro"/>
</dbReference>
<feature type="domain" description="Tr-type G" evidence="16">
    <location>
        <begin position="616"/>
        <end position="820"/>
    </location>
</feature>
<comment type="similarity">
    <text evidence="5">Belongs to the alkB family.</text>
</comment>
<proteinExistence type="inferred from homology"/>
<dbReference type="NCBIfam" id="NF009373">
    <property type="entry name" value="PRK12736.1"/>
    <property type="match status" value="1"/>
</dbReference>
<dbReference type="NCBIfam" id="TIGR00485">
    <property type="entry name" value="EF-Tu"/>
    <property type="match status" value="1"/>
</dbReference>
<dbReference type="GO" id="GO:0003924">
    <property type="term" value="F:GTPase activity"/>
    <property type="evidence" value="ECO:0007669"/>
    <property type="project" value="InterPro"/>
</dbReference>
<dbReference type="Pfam" id="PF09468">
    <property type="entry name" value="RNase_H2-Ydr279"/>
    <property type="match status" value="1"/>
</dbReference>